<name>A0A4Y1ZFG3_9BACL</name>
<dbReference type="PROSITE" id="PS51257">
    <property type="entry name" value="PROKAR_LIPOPROTEIN"/>
    <property type="match status" value="1"/>
</dbReference>
<proteinExistence type="predicted"/>
<reference evidence="2 3" key="1">
    <citation type="submission" date="2017-11" db="EMBL/GenBank/DDBJ databases">
        <title>Draft Genome Sequence of Sporolactobacillus inulinus NBRC 111894 Isolated from Koso, a Japanese Sugar-Vegetable Fermented Beverage.</title>
        <authorList>
            <person name="Chiou T.Y."/>
            <person name="Oshima K."/>
            <person name="Suda W."/>
            <person name="Hattori M."/>
            <person name="Takahashi T."/>
        </authorList>
    </citation>
    <scope>NUCLEOTIDE SEQUENCE [LARGE SCALE GENOMIC DNA]</scope>
    <source>
        <strain evidence="2 3">NBRC111894</strain>
    </source>
</reference>
<dbReference type="AlphaFoldDB" id="A0A4Y1ZFG3"/>
<evidence type="ECO:0000256" key="1">
    <source>
        <dbReference type="SAM" id="SignalP"/>
    </source>
</evidence>
<evidence type="ECO:0000313" key="3">
    <source>
        <dbReference type="Proteomes" id="UP000319716"/>
    </source>
</evidence>
<keyword evidence="1" id="KW-0732">Signal</keyword>
<feature type="chain" id="PRO_5039261466" description="Lipoprotein" evidence="1">
    <location>
        <begin position="20"/>
        <end position="50"/>
    </location>
</feature>
<gene>
    <name evidence="2" type="ORF">NBRC111894_2772</name>
</gene>
<protein>
    <recommendedName>
        <fullName evidence="4">Lipoprotein</fullName>
    </recommendedName>
</protein>
<evidence type="ECO:0000313" key="2">
    <source>
        <dbReference type="EMBL" id="GAY77218.1"/>
    </source>
</evidence>
<dbReference type="EMBL" id="BEXB01000023">
    <property type="protein sequence ID" value="GAY77218.1"/>
    <property type="molecule type" value="Genomic_DNA"/>
</dbReference>
<evidence type="ECO:0008006" key="4">
    <source>
        <dbReference type="Google" id="ProtNLM"/>
    </source>
</evidence>
<organism evidence="2 3">
    <name type="scientific">Sporolactobacillus inulinus</name>
    <dbReference type="NCBI Taxonomy" id="2078"/>
    <lineage>
        <taxon>Bacteria</taxon>
        <taxon>Bacillati</taxon>
        <taxon>Bacillota</taxon>
        <taxon>Bacilli</taxon>
        <taxon>Bacillales</taxon>
        <taxon>Sporolactobacillaceae</taxon>
        <taxon>Sporolactobacillus</taxon>
    </lineage>
</organism>
<feature type="signal peptide" evidence="1">
    <location>
        <begin position="1"/>
        <end position="19"/>
    </location>
</feature>
<comment type="caution">
    <text evidence="2">The sequence shown here is derived from an EMBL/GenBank/DDBJ whole genome shotgun (WGS) entry which is preliminary data.</text>
</comment>
<accession>A0A4Y1ZFG3</accession>
<dbReference type="Proteomes" id="UP000319716">
    <property type="component" value="Unassembled WGS sequence"/>
</dbReference>
<sequence length="50" mass="5157">MKKKLFAVSSLVLMAALLAGCTDLNKPINDSSTGFGVSGSFCRCLSSSSL</sequence>